<feature type="transmembrane region" description="Helical" evidence="8">
    <location>
        <begin position="137"/>
        <end position="156"/>
    </location>
</feature>
<feature type="transmembrane region" description="Helical" evidence="8">
    <location>
        <begin position="63"/>
        <end position="83"/>
    </location>
</feature>
<keyword evidence="6 8" id="KW-1133">Transmembrane helix</keyword>
<dbReference type="InterPro" id="IPR007227">
    <property type="entry name" value="Cell_shape_determining_MreD"/>
</dbReference>
<name>A0ABT3X3E4_9BACL</name>
<keyword evidence="10" id="KW-1185">Reference proteome</keyword>
<organism evidence="9 10">
    <name type="scientific">Tumebacillus lacus</name>
    <dbReference type="NCBI Taxonomy" id="2995335"/>
    <lineage>
        <taxon>Bacteria</taxon>
        <taxon>Bacillati</taxon>
        <taxon>Bacillota</taxon>
        <taxon>Bacilli</taxon>
        <taxon>Bacillales</taxon>
        <taxon>Alicyclobacillaceae</taxon>
        <taxon>Tumebacillus</taxon>
    </lineage>
</organism>
<evidence type="ECO:0000313" key="9">
    <source>
        <dbReference type="EMBL" id="MCX7571408.1"/>
    </source>
</evidence>
<dbReference type="Pfam" id="PF04093">
    <property type="entry name" value="MreD"/>
    <property type="match status" value="1"/>
</dbReference>
<evidence type="ECO:0000256" key="6">
    <source>
        <dbReference type="ARBA" id="ARBA00022989"/>
    </source>
</evidence>
<keyword evidence="7 8" id="KW-0472">Membrane</keyword>
<keyword evidence="4 8" id="KW-0812">Transmembrane</keyword>
<evidence type="ECO:0000313" key="10">
    <source>
        <dbReference type="Proteomes" id="UP001208017"/>
    </source>
</evidence>
<feature type="transmembrane region" description="Helical" evidence="8">
    <location>
        <begin position="6"/>
        <end position="26"/>
    </location>
</feature>
<gene>
    <name evidence="9" type="primary">mreD</name>
    <name evidence="9" type="ORF">OS242_15770</name>
</gene>
<keyword evidence="3" id="KW-1003">Cell membrane</keyword>
<evidence type="ECO:0000256" key="8">
    <source>
        <dbReference type="SAM" id="Phobius"/>
    </source>
</evidence>
<comment type="caution">
    <text evidence="9">The sequence shown here is derived from an EMBL/GenBank/DDBJ whole genome shotgun (WGS) entry which is preliminary data.</text>
</comment>
<comment type="similarity">
    <text evidence="2">Belongs to the MreD family.</text>
</comment>
<dbReference type="Proteomes" id="UP001208017">
    <property type="component" value="Unassembled WGS sequence"/>
</dbReference>
<reference evidence="9 10" key="1">
    <citation type="submission" date="2022-11" db="EMBL/GenBank/DDBJ databases">
        <title>Study of microbial diversity in lake waters.</title>
        <authorList>
            <person name="Zhang J."/>
        </authorList>
    </citation>
    <scope>NUCLEOTIDE SEQUENCE [LARGE SCALE GENOMIC DNA]</scope>
    <source>
        <strain evidence="9 10">DT12</strain>
    </source>
</reference>
<evidence type="ECO:0000256" key="5">
    <source>
        <dbReference type="ARBA" id="ARBA00022960"/>
    </source>
</evidence>
<keyword evidence="5" id="KW-0133">Cell shape</keyword>
<proteinExistence type="inferred from homology"/>
<evidence type="ECO:0000256" key="3">
    <source>
        <dbReference type="ARBA" id="ARBA00022475"/>
    </source>
</evidence>
<protein>
    <submittedName>
        <fullName evidence="9">Rod shape-determining protein MreD</fullName>
    </submittedName>
</protein>
<dbReference type="EMBL" id="JAPMLT010000010">
    <property type="protein sequence ID" value="MCX7571408.1"/>
    <property type="molecule type" value="Genomic_DNA"/>
</dbReference>
<accession>A0ABT3X3E4</accession>
<feature type="transmembrane region" description="Helical" evidence="8">
    <location>
        <begin position="33"/>
        <end position="57"/>
    </location>
</feature>
<dbReference type="NCBIfam" id="TIGR03426">
    <property type="entry name" value="shape_MreD"/>
    <property type="match status" value="1"/>
</dbReference>
<evidence type="ECO:0000256" key="7">
    <source>
        <dbReference type="ARBA" id="ARBA00023136"/>
    </source>
</evidence>
<feature type="transmembrane region" description="Helical" evidence="8">
    <location>
        <begin position="95"/>
        <end position="117"/>
    </location>
</feature>
<comment type="subcellular location">
    <subcellularLocation>
        <location evidence="1">Cell membrane</location>
        <topology evidence="1">Multi-pass membrane protein</topology>
    </subcellularLocation>
</comment>
<evidence type="ECO:0000256" key="1">
    <source>
        <dbReference type="ARBA" id="ARBA00004651"/>
    </source>
</evidence>
<evidence type="ECO:0000256" key="4">
    <source>
        <dbReference type="ARBA" id="ARBA00022692"/>
    </source>
</evidence>
<sequence length="171" mass="18942">MHPVLIVLSMMGVLIVQSTVLQVPPFSFVAPNIVLVMLLFVSLMRGPIFALYVGLAIGLIQDILFGTFLGPYAFTYATVGYFAGMTYGTYWTRQLVTAILVMLGYTFLAEMMLYGIVRLFGFAHLDLMVAVTHGVRMMIWNGIFALLLYSPSVRLLGTDRRKVGLADESSL</sequence>
<evidence type="ECO:0000256" key="2">
    <source>
        <dbReference type="ARBA" id="ARBA00007776"/>
    </source>
</evidence>
<dbReference type="RefSeq" id="WP_267152656.1">
    <property type="nucleotide sequence ID" value="NZ_JAPMLT010000010.1"/>
</dbReference>